<keyword evidence="3" id="KW-1185">Reference proteome</keyword>
<reference evidence="2 3" key="1">
    <citation type="submission" date="2019-03" db="EMBL/GenBank/DDBJ databases">
        <title>First draft genome of Liparis tanakae, snailfish: a comprehensive survey of snailfish specific genes.</title>
        <authorList>
            <person name="Kim W."/>
            <person name="Song I."/>
            <person name="Jeong J.-H."/>
            <person name="Kim D."/>
            <person name="Kim S."/>
            <person name="Ryu S."/>
            <person name="Song J.Y."/>
            <person name="Lee S.K."/>
        </authorList>
    </citation>
    <scope>NUCLEOTIDE SEQUENCE [LARGE SCALE GENOMIC DNA]</scope>
    <source>
        <tissue evidence="2">Muscle</tissue>
    </source>
</reference>
<evidence type="ECO:0000313" key="3">
    <source>
        <dbReference type="Proteomes" id="UP000314294"/>
    </source>
</evidence>
<feature type="compositionally biased region" description="Low complexity" evidence="1">
    <location>
        <begin position="27"/>
        <end position="36"/>
    </location>
</feature>
<organism evidence="2 3">
    <name type="scientific">Liparis tanakae</name>
    <name type="common">Tanaka's snailfish</name>
    <dbReference type="NCBI Taxonomy" id="230148"/>
    <lineage>
        <taxon>Eukaryota</taxon>
        <taxon>Metazoa</taxon>
        <taxon>Chordata</taxon>
        <taxon>Craniata</taxon>
        <taxon>Vertebrata</taxon>
        <taxon>Euteleostomi</taxon>
        <taxon>Actinopterygii</taxon>
        <taxon>Neopterygii</taxon>
        <taxon>Teleostei</taxon>
        <taxon>Neoteleostei</taxon>
        <taxon>Acanthomorphata</taxon>
        <taxon>Eupercaria</taxon>
        <taxon>Perciformes</taxon>
        <taxon>Cottioidei</taxon>
        <taxon>Cottales</taxon>
        <taxon>Liparidae</taxon>
        <taxon>Liparis</taxon>
    </lineage>
</organism>
<comment type="caution">
    <text evidence="2">The sequence shown here is derived from an EMBL/GenBank/DDBJ whole genome shotgun (WGS) entry which is preliminary data.</text>
</comment>
<evidence type="ECO:0000256" key="1">
    <source>
        <dbReference type="SAM" id="MobiDB-lite"/>
    </source>
</evidence>
<dbReference type="Proteomes" id="UP000314294">
    <property type="component" value="Unassembled WGS sequence"/>
</dbReference>
<proteinExistence type="predicted"/>
<name>A0A4Z2IJU3_9TELE</name>
<protein>
    <submittedName>
        <fullName evidence="2">Uncharacterized protein</fullName>
    </submittedName>
</protein>
<evidence type="ECO:0000313" key="2">
    <source>
        <dbReference type="EMBL" id="TNN78249.1"/>
    </source>
</evidence>
<dbReference type="EMBL" id="SRLO01000075">
    <property type="protein sequence ID" value="TNN78249.1"/>
    <property type="molecule type" value="Genomic_DNA"/>
</dbReference>
<sequence>MWRGSNPPSLPEHNDAFSPHVSVRVEPSSAASSRWPPARRHSSANLLQPLQTGPGEGGEKKKKKLTSGAEPPLDGRGVKVTVWRCPQAEVGFN</sequence>
<feature type="region of interest" description="Disordered" evidence="1">
    <location>
        <begin position="1"/>
        <end position="80"/>
    </location>
</feature>
<accession>A0A4Z2IJU3</accession>
<dbReference type="AlphaFoldDB" id="A0A4Z2IJU3"/>
<gene>
    <name evidence="2" type="ORF">EYF80_011489</name>
</gene>